<evidence type="ECO:0000256" key="6">
    <source>
        <dbReference type="SAM" id="Phobius"/>
    </source>
</evidence>
<dbReference type="InterPro" id="IPR010076">
    <property type="entry name" value="BioH"/>
</dbReference>
<reference evidence="8 9" key="1">
    <citation type="submission" date="2018-12" db="EMBL/GenBank/DDBJ databases">
        <authorList>
            <person name="Chong R.A."/>
        </authorList>
    </citation>
    <scope>NUCLEOTIDE SEQUENCE [LARGE SCALE GENOMIC DNA]</scope>
    <source>
        <strain evidence="8 9">Ane</strain>
    </source>
</reference>
<dbReference type="PANTHER" id="PTHR43798:SF31">
    <property type="entry name" value="AB HYDROLASE SUPERFAMILY PROTEIN YCLE"/>
    <property type="match status" value="1"/>
</dbReference>
<keyword evidence="4 5" id="KW-0378">Hydrolase</keyword>
<comment type="subcellular location">
    <subcellularLocation>
        <location evidence="5">Cytoplasm</location>
    </subcellularLocation>
</comment>
<dbReference type="InterPro" id="IPR000073">
    <property type="entry name" value="AB_hydrolase_1"/>
</dbReference>
<keyword evidence="6" id="KW-1133">Transmembrane helix</keyword>
<reference evidence="8 9" key="2">
    <citation type="submission" date="2019-05" db="EMBL/GenBank/DDBJ databases">
        <title>Genome evolution of the obligate endosymbiont Buchnera aphidicola.</title>
        <authorList>
            <person name="Moran N.A."/>
        </authorList>
    </citation>
    <scope>NUCLEOTIDE SEQUENCE [LARGE SCALE GENOMIC DNA]</scope>
    <source>
        <strain evidence="8 9">Ane</strain>
    </source>
</reference>
<dbReference type="AlphaFoldDB" id="A0A4D6XX16"/>
<comment type="pathway">
    <text evidence="5">Cofactor biosynthesis; biotin biosynthesis.</text>
</comment>
<dbReference type="InterPro" id="IPR050266">
    <property type="entry name" value="AB_hydrolase_sf"/>
</dbReference>
<feature type="binding site" evidence="5">
    <location>
        <position position="22"/>
    </location>
    <ligand>
        <name>substrate</name>
    </ligand>
</feature>
<evidence type="ECO:0000256" key="3">
    <source>
        <dbReference type="ARBA" id="ARBA00022756"/>
    </source>
</evidence>
<feature type="active site" evidence="5">
    <location>
        <position position="208"/>
    </location>
</feature>
<keyword evidence="1 5" id="KW-0719">Serine esterase</keyword>
<dbReference type="GO" id="GO:0016020">
    <property type="term" value="C:membrane"/>
    <property type="evidence" value="ECO:0007669"/>
    <property type="project" value="TreeGrafter"/>
</dbReference>
<comment type="function">
    <text evidence="5">The physiological role of BioH is to remove the methyl group introduced by BioC when the pimeloyl moiety is complete. It allows to synthesize pimeloyl-ACP via the fatty acid synthetic pathway through the hydrolysis of the ester bonds of pimeloyl-ACP esters.</text>
</comment>
<gene>
    <name evidence="5 8" type="primary">bioH</name>
    <name evidence="8" type="ORF">D9V64_02780</name>
</gene>
<feature type="binding site" evidence="5">
    <location>
        <begin position="143"/>
        <end position="147"/>
    </location>
    <ligand>
        <name>substrate</name>
    </ligand>
</feature>
<evidence type="ECO:0000256" key="5">
    <source>
        <dbReference type="HAMAP-Rule" id="MF_01260"/>
    </source>
</evidence>
<organism evidence="8 9">
    <name type="scientific">Buchnera aphidicola</name>
    <name type="common">Aphis nerii</name>
    <dbReference type="NCBI Taxonomy" id="1241835"/>
    <lineage>
        <taxon>Bacteria</taxon>
        <taxon>Pseudomonadati</taxon>
        <taxon>Pseudomonadota</taxon>
        <taxon>Gammaproteobacteria</taxon>
        <taxon>Enterobacterales</taxon>
        <taxon>Erwiniaceae</taxon>
        <taxon>Buchnera</taxon>
    </lineage>
</organism>
<dbReference type="GO" id="GO:0090499">
    <property type="term" value="F:pimelyl-[acyl-carrier protein] methyl ester esterase activity"/>
    <property type="evidence" value="ECO:0007669"/>
    <property type="project" value="UniProtKB-EC"/>
</dbReference>
<dbReference type="Gene3D" id="3.40.50.1820">
    <property type="entry name" value="alpha/beta hydrolase"/>
    <property type="match status" value="1"/>
</dbReference>
<keyword evidence="6" id="KW-0812">Transmembrane</keyword>
<dbReference type="HAMAP" id="MF_01260">
    <property type="entry name" value="Carboxylester"/>
    <property type="match status" value="1"/>
</dbReference>
<proteinExistence type="inferred from homology"/>
<dbReference type="InterPro" id="IPR029058">
    <property type="entry name" value="AB_hydrolase_fold"/>
</dbReference>
<evidence type="ECO:0000313" key="9">
    <source>
        <dbReference type="Proteomes" id="UP000298791"/>
    </source>
</evidence>
<protein>
    <recommendedName>
        <fullName evidence="5">Pimeloyl-[acyl-carrier protein] methyl ester esterase</fullName>
        <ecNumber evidence="5">3.1.1.85</ecNumber>
    </recommendedName>
    <alternativeName>
        <fullName evidence="5">Biotin synthesis protein BioH</fullName>
    </alternativeName>
    <alternativeName>
        <fullName evidence="5">Carboxylesterase BioH</fullName>
    </alternativeName>
</protein>
<comment type="subunit">
    <text evidence="5">Monomer.</text>
</comment>
<evidence type="ECO:0000256" key="2">
    <source>
        <dbReference type="ARBA" id="ARBA00022490"/>
    </source>
</evidence>
<dbReference type="RefSeq" id="WP_158367075.1">
    <property type="nucleotide sequence ID" value="NZ_CP034885.1"/>
</dbReference>
<keyword evidence="2 5" id="KW-0963">Cytoplasm</keyword>
<sequence>MKNFTWAVKGSGNVNLIILNGWGINSKIWFFIIKKLSIYFKIYLIDLPGIGINKKLKPINIEKIIKILNLYMPKNSIYLGWSLGGLIATNFAILYPKKILGLINIASSPYFIKQKNWPGIEKEKIYHFYYNLVNQYHLTISNFLSSQILQEKKYFQDLEILKKILFEKGAIPKQKTLKKGLEILLSIDLRSKISMIKIPFLRIYGSLDNLVPKKVSNLVDLICPNSDSIIIKNAGHIPFISHREEFCSILLKYFFNKF</sequence>
<dbReference type="OrthoDB" id="9780744at2"/>
<dbReference type="SUPFAM" id="SSF53474">
    <property type="entry name" value="alpha/beta-Hydrolases"/>
    <property type="match status" value="1"/>
</dbReference>
<dbReference type="NCBIfam" id="TIGR01738">
    <property type="entry name" value="bioH"/>
    <property type="match status" value="1"/>
</dbReference>
<dbReference type="GO" id="GO:0005737">
    <property type="term" value="C:cytoplasm"/>
    <property type="evidence" value="ECO:0007669"/>
    <property type="project" value="UniProtKB-SubCell"/>
</dbReference>
<accession>A0A4D6XX16</accession>
<feature type="domain" description="AB hydrolase-1" evidence="7">
    <location>
        <begin position="16"/>
        <end position="242"/>
    </location>
</feature>
<keyword evidence="6" id="KW-0472">Membrane</keyword>
<feature type="active site" evidence="5">
    <location>
        <position position="236"/>
    </location>
</feature>
<evidence type="ECO:0000313" key="8">
    <source>
        <dbReference type="EMBL" id="QCI19058.1"/>
    </source>
</evidence>
<evidence type="ECO:0000259" key="7">
    <source>
        <dbReference type="Pfam" id="PF00561"/>
    </source>
</evidence>
<dbReference type="UniPathway" id="UPA00078"/>
<comment type="similarity">
    <text evidence="5">Belongs to the AB hydrolase superfamily. Carboxylesterase BioH family.</text>
</comment>
<dbReference type="Pfam" id="PF00561">
    <property type="entry name" value="Abhydrolase_1"/>
    <property type="match status" value="1"/>
</dbReference>
<evidence type="ECO:0000256" key="4">
    <source>
        <dbReference type="ARBA" id="ARBA00022801"/>
    </source>
</evidence>
<keyword evidence="3 5" id="KW-0093">Biotin biosynthesis</keyword>
<feature type="binding site" evidence="5">
    <location>
        <position position="236"/>
    </location>
    <ligand>
        <name>substrate</name>
    </ligand>
</feature>
<feature type="active site" description="Nucleophile" evidence="5">
    <location>
        <position position="82"/>
    </location>
</feature>
<dbReference type="EMBL" id="CP034885">
    <property type="protein sequence ID" value="QCI19058.1"/>
    <property type="molecule type" value="Genomic_DNA"/>
</dbReference>
<feature type="transmembrane region" description="Helical" evidence="6">
    <location>
        <begin position="12"/>
        <end position="32"/>
    </location>
</feature>
<comment type="catalytic activity">
    <reaction evidence="5">
        <text>6-carboxyhexanoyl-[ACP] methyl ester + H2O = 6-carboxyhexanoyl-[ACP] + methanol + H(+)</text>
        <dbReference type="Rhea" id="RHEA:42700"/>
        <dbReference type="Rhea" id="RHEA-COMP:9955"/>
        <dbReference type="Rhea" id="RHEA-COMP:10186"/>
        <dbReference type="ChEBI" id="CHEBI:15377"/>
        <dbReference type="ChEBI" id="CHEBI:15378"/>
        <dbReference type="ChEBI" id="CHEBI:17790"/>
        <dbReference type="ChEBI" id="CHEBI:78846"/>
        <dbReference type="ChEBI" id="CHEBI:82735"/>
        <dbReference type="EC" id="3.1.1.85"/>
    </reaction>
</comment>
<name>A0A4D6XX16_9GAMM</name>
<evidence type="ECO:0000256" key="1">
    <source>
        <dbReference type="ARBA" id="ARBA00022487"/>
    </source>
</evidence>
<dbReference type="Proteomes" id="UP000298791">
    <property type="component" value="Chromosome"/>
</dbReference>
<dbReference type="EC" id="3.1.1.85" evidence="5"/>
<dbReference type="GO" id="GO:0009102">
    <property type="term" value="P:biotin biosynthetic process"/>
    <property type="evidence" value="ECO:0007669"/>
    <property type="project" value="UniProtKB-UniRule"/>
</dbReference>
<feature type="transmembrane region" description="Helical" evidence="6">
    <location>
        <begin position="77"/>
        <end position="95"/>
    </location>
</feature>
<feature type="binding site" evidence="5">
    <location>
        <begin position="82"/>
        <end position="83"/>
    </location>
    <ligand>
        <name>substrate</name>
    </ligand>
</feature>
<dbReference type="PANTHER" id="PTHR43798">
    <property type="entry name" value="MONOACYLGLYCEROL LIPASE"/>
    <property type="match status" value="1"/>
</dbReference>